<dbReference type="Pfam" id="PF25275">
    <property type="entry name" value="Golvesin_C"/>
    <property type="match status" value="1"/>
</dbReference>
<dbReference type="InterPro" id="IPR039650">
    <property type="entry name" value="HdrA-like"/>
</dbReference>
<keyword evidence="1" id="KW-0004">4Fe-4S</keyword>
<dbReference type="PANTHER" id="PTHR43498:SF1">
    <property type="entry name" value="COB--COM HETERODISULFIDE REDUCTASE IRON-SULFUR SUBUNIT A"/>
    <property type="match status" value="1"/>
</dbReference>
<keyword evidence="5" id="KW-0411">Iron-sulfur</keyword>
<accession>A0A5B9PHY8</accession>
<dbReference type="InterPro" id="IPR033803">
    <property type="entry name" value="CBD-like_Golvesin-Xly"/>
</dbReference>
<feature type="domain" description="Golvesin/Xly CBD-like" evidence="7">
    <location>
        <begin position="569"/>
        <end position="692"/>
    </location>
</feature>
<dbReference type="PANTHER" id="PTHR43498">
    <property type="entry name" value="FERREDOXIN:COB-COM HETERODISULFIDE REDUCTASE SUBUNIT A"/>
    <property type="match status" value="1"/>
</dbReference>
<dbReference type="SUPFAM" id="SSF51905">
    <property type="entry name" value="FAD/NAD(P)-binding domain"/>
    <property type="match status" value="1"/>
</dbReference>
<dbReference type="EC" id="4.2.2.12" evidence="8"/>
<dbReference type="GO" id="GO:0051539">
    <property type="term" value="F:4 iron, 4 sulfur cluster binding"/>
    <property type="evidence" value="ECO:0007669"/>
    <property type="project" value="UniProtKB-KW"/>
</dbReference>
<protein>
    <submittedName>
        <fullName evidence="8">Xanthan lyase</fullName>
        <ecNumber evidence="8">4.2.2.12</ecNumber>
    </submittedName>
</protein>
<dbReference type="AlphaFoldDB" id="A0A5B9PHY8"/>
<evidence type="ECO:0000256" key="6">
    <source>
        <dbReference type="SAM" id="SignalP"/>
    </source>
</evidence>
<feature type="chain" id="PRO_5022898761" evidence="6">
    <location>
        <begin position="22"/>
        <end position="697"/>
    </location>
</feature>
<evidence type="ECO:0000256" key="1">
    <source>
        <dbReference type="ARBA" id="ARBA00022485"/>
    </source>
</evidence>
<dbReference type="CDD" id="cd14488">
    <property type="entry name" value="CBM6-CBM35-CBM36_like_2"/>
    <property type="match status" value="1"/>
</dbReference>
<keyword evidence="6" id="KW-0732">Signal</keyword>
<keyword evidence="3" id="KW-0560">Oxidoreductase</keyword>
<name>A0A5B9PHY8_9BACT</name>
<evidence type="ECO:0000313" key="8">
    <source>
        <dbReference type="EMBL" id="QEG24895.1"/>
    </source>
</evidence>
<dbReference type="Proteomes" id="UP000322214">
    <property type="component" value="Chromosome"/>
</dbReference>
<sequence precursor="true">MIRCLLSLALFSIVFCSTVRAETKSDVVVYGGTSAGVIAAVQAKRMGKQVVIVGPDKHLGGLSAGGLGWTDTGRKEVIGGLSRDFYHRIWKEYQNANTWKFQKSEDYGGRGQGNPAVDGENRTMWIFEPRVAEKVYEDYVREFEIPVYRDHWLDRDPGGVTMSNGRIKSIRMTNGEVFVAKMFIDATYEGDLMAACGVDYHVGREGRDVYGEEYNGVQTGVLHHRHHFDAIPDKQRIDPYVVPGDPASGVLPRISPDSPGEKHSGDHRVQAYCFRMCLTNEPENRIPFEKPANYDPAQYELLLRILKAQWNEVFDKFDPIPNHKTDTNNHGPMSTDNIGMNYEYPEGSYEKRKQIIREHEQYQKGWLYFLSHDPRVPSDIQSEMRKWGLPKDEFTDNGHWSHQLYIREARRMVGKFVMTENELLQRKATPDSVGMGSYTIDSHNVQRYITAEGYVQNEGDIGVKCRPYQIAYGSLVPRKSQCQNLLVPVCVSSSHIAFGSIRMEPVFMILGQSAATAACQSIDAGIAVQDLPYETLLEQLVKDGQIVEHELSKPRVKKGAKKLSGVMVDDREAKRIGTWTRSTASSNYYGECYFHDGDKRDGSASATFTAKLPYPGRYEVRMTYSPNRNRASNVPVVITHADGSTEVLIDQRAQPKIDGSFVSLGKFRFAANGSVRIGNEDTDGYVIADAVQWLPVK</sequence>
<feature type="signal peptide" evidence="6">
    <location>
        <begin position="1"/>
        <end position="21"/>
    </location>
</feature>
<keyword evidence="2" id="KW-0479">Metal-binding</keyword>
<dbReference type="Gene3D" id="3.50.50.60">
    <property type="entry name" value="FAD/NAD(P)-binding domain"/>
    <property type="match status" value="1"/>
</dbReference>
<dbReference type="STRING" id="980251.GCA_001642875_01659"/>
<dbReference type="OrthoDB" id="287984at2"/>
<evidence type="ECO:0000256" key="2">
    <source>
        <dbReference type="ARBA" id="ARBA00022723"/>
    </source>
</evidence>
<gene>
    <name evidence="8" type="primary">xly</name>
    <name evidence="8" type="ORF">MFFC18_48180</name>
</gene>
<keyword evidence="8" id="KW-0456">Lyase</keyword>
<evidence type="ECO:0000256" key="4">
    <source>
        <dbReference type="ARBA" id="ARBA00023004"/>
    </source>
</evidence>
<evidence type="ECO:0000313" key="9">
    <source>
        <dbReference type="Proteomes" id="UP000322214"/>
    </source>
</evidence>
<reference evidence="8 9" key="1">
    <citation type="submission" date="2019-08" db="EMBL/GenBank/DDBJ databases">
        <title>Deep-cultivation of Planctomycetes and their phenomic and genomic characterization uncovers novel biology.</title>
        <authorList>
            <person name="Wiegand S."/>
            <person name="Jogler M."/>
            <person name="Boedeker C."/>
            <person name="Pinto D."/>
            <person name="Vollmers J."/>
            <person name="Rivas-Marin E."/>
            <person name="Kohn T."/>
            <person name="Peeters S.H."/>
            <person name="Heuer A."/>
            <person name="Rast P."/>
            <person name="Oberbeckmann S."/>
            <person name="Bunk B."/>
            <person name="Jeske O."/>
            <person name="Meyerdierks A."/>
            <person name="Storesund J.E."/>
            <person name="Kallscheuer N."/>
            <person name="Luecker S."/>
            <person name="Lage O.M."/>
            <person name="Pohl T."/>
            <person name="Merkel B.J."/>
            <person name="Hornburger P."/>
            <person name="Mueller R.-W."/>
            <person name="Bruemmer F."/>
            <person name="Labrenz M."/>
            <person name="Spormann A.M."/>
            <person name="Op den Camp H."/>
            <person name="Overmann J."/>
            <person name="Amann R."/>
            <person name="Jetten M.S.M."/>
            <person name="Mascher T."/>
            <person name="Medema M.H."/>
            <person name="Devos D.P."/>
            <person name="Kaster A.-K."/>
            <person name="Ovreas L."/>
            <person name="Rohde M."/>
            <person name="Galperin M.Y."/>
            <person name="Jogler C."/>
        </authorList>
    </citation>
    <scope>NUCLEOTIDE SEQUENCE [LARGE SCALE GENOMIC DNA]</scope>
    <source>
        <strain evidence="8 9">FC18</strain>
    </source>
</reference>
<keyword evidence="4" id="KW-0408">Iron</keyword>
<organism evidence="8 9">
    <name type="scientific">Mariniblastus fucicola</name>
    <dbReference type="NCBI Taxonomy" id="980251"/>
    <lineage>
        <taxon>Bacteria</taxon>
        <taxon>Pseudomonadati</taxon>
        <taxon>Planctomycetota</taxon>
        <taxon>Planctomycetia</taxon>
        <taxon>Pirellulales</taxon>
        <taxon>Pirellulaceae</taxon>
        <taxon>Mariniblastus</taxon>
    </lineage>
</organism>
<dbReference type="Pfam" id="PF12831">
    <property type="entry name" value="FAD_oxidored"/>
    <property type="match status" value="1"/>
</dbReference>
<evidence type="ECO:0000256" key="3">
    <source>
        <dbReference type="ARBA" id="ARBA00023002"/>
    </source>
</evidence>
<keyword evidence="9" id="KW-1185">Reference proteome</keyword>
<evidence type="ECO:0000259" key="7">
    <source>
        <dbReference type="Pfam" id="PF25275"/>
    </source>
</evidence>
<dbReference type="GO" id="GO:0047492">
    <property type="term" value="F:xanthan lyase activity"/>
    <property type="evidence" value="ECO:0007669"/>
    <property type="project" value="UniProtKB-EC"/>
</dbReference>
<dbReference type="GO" id="GO:0046872">
    <property type="term" value="F:metal ion binding"/>
    <property type="evidence" value="ECO:0007669"/>
    <property type="project" value="UniProtKB-KW"/>
</dbReference>
<dbReference type="RefSeq" id="WP_075084457.1">
    <property type="nucleotide sequence ID" value="NZ_CP042912.1"/>
</dbReference>
<proteinExistence type="predicted"/>
<dbReference type="InterPro" id="IPR036188">
    <property type="entry name" value="FAD/NAD-bd_sf"/>
</dbReference>
<dbReference type="GO" id="GO:0016491">
    <property type="term" value="F:oxidoreductase activity"/>
    <property type="evidence" value="ECO:0007669"/>
    <property type="project" value="UniProtKB-KW"/>
</dbReference>
<dbReference type="KEGG" id="mff:MFFC18_48180"/>
<evidence type="ECO:0000256" key="5">
    <source>
        <dbReference type="ARBA" id="ARBA00023014"/>
    </source>
</evidence>
<dbReference type="EMBL" id="CP042912">
    <property type="protein sequence ID" value="QEG24895.1"/>
    <property type="molecule type" value="Genomic_DNA"/>
</dbReference>